<keyword evidence="2" id="KW-1185">Reference proteome</keyword>
<proteinExistence type="predicted"/>
<dbReference type="RefSeq" id="WP_202835319.1">
    <property type="nucleotide sequence ID" value="NZ_JAETWB010000047.1"/>
</dbReference>
<reference evidence="1 2" key="1">
    <citation type="submission" date="2021-01" db="EMBL/GenBank/DDBJ databases">
        <title>Belnapia mucosa sp. nov. and Belnapia arida sp. nov., isolated from the Tabernas Desert (Almeria, Spain).</title>
        <authorList>
            <person name="Molina-Menor E."/>
            <person name="Vidal-Verdu A."/>
            <person name="Calonge A."/>
            <person name="Satari L."/>
            <person name="Pereto J."/>
            <person name="Porcar M."/>
        </authorList>
    </citation>
    <scope>NUCLEOTIDE SEQUENCE [LARGE SCALE GENOMIC DNA]</scope>
    <source>
        <strain evidence="1 2">T18</strain>
    </source>
</reference>
<evidence type="ECO:0000313" key="1">
    <source>
        <dbReference type="EMBL" id="MBL6082107.1"/>
    </source>
</evidence>
<comment type="caution">
    <text evidence="1">The sequence shown here is derived from an EMBL/GenBank/DDBJ whole genome shotgun (WGS) entry which is preliminary data.</text>
</comment>
<gene>
    <name evidence="1" type="ORF">JMJ56_29450</name>
</gene>
<organism evidence="1 2">
    <name type="scientific">Belnapia arida</name>
    <dbReference type="NCBI Taxonomy" id="2804533"/>
    <lineage>
        <taxon>Bacteria</taxon>
        <taxon>Pseudomonadati</taxon>
        <taxon>Pseudomonadota</taxon>
        <taxon>Alphaproteobacteria</taxon>
        <taxon>Acetobacterales</taxon>
        <taxon>Roseomonadaceae</taxon>
        <taxon>Belnapia</taxon>
    </lineage>
</organism>
<protein>
    <recommendedName>
        <fullName evidence="3">XRE family transcriptional regulator</fullName>
    </recommendedName>
</protein>
<accession>A0ABS1UBP0</accession>
<dbReference type="Proteomes" id="UP000660885">
    <property type="component" value="Unassembled WGS sequence"/>
</dbReference>
<evidence type="ECO:0008006" key="3">
    <source>
        <dbReference type="Google" id="ProtNLM"/>
    </source>
</evidence>
<name>A0ABS1UBP0_9PROT</name>
<dbReference type="EMBL" id="JAETWB010000047">
    <property type="protein sequence ID" value="MBL6082107.1"/>
    <property type="molecule type" value="Genomic_DNA"/>
</dbReference>
<evidence type="ECO:0000313" key="2">
    <source>
        <dbReference type="Proteomes" id="UP000660885"/>
    </source>
</evidence>
<sequence>MNARAHISRVDVEDMSQVVDDAWGAVHALELVVKASVGEASPEAIALNYLAGELWHRLRDIWDSVETFTWRVELAEADNLRAAISRELEAQDIRTPEAIGDALGMLPDEATALLNRDRWQKGDVTLLEGVAARLGVQVPKPAGDGLHAW</sequence>